<reference evidence="4" key="1">
    <citation type="journal article" date="2020" name="Stud. Mycol.">
        <title>101 Dothideomycetes genomes: A test case for predicting lifestyles and emergence of pathogens.</title>
        <authorList>
            <person name="Haridas S."/>
            <person name="Albert R."/>
            <person name="Binder M."/>
            <person name="Bloem J."/>
            <person name="LaButti K."/>
            <person name="Salamov A."/>
            <person name="Andreopoulos B."/>
            <person name="Baker S."/>
            <person name="Barry K."/>
            <person name="Bills G."/>
            <person name="Bluhm B."/>
            <person name="Cannon C."/>
            <person name="Castanera R."/>
            <person name="Culley D."/>
            <person name="Daum C."/>
            <person name="Ezra D."/>
            <person name="Gonzalez J."/>
            <person name="Henrissat B."/>
            <person name="Kuo A."/>
            <person name="Liang C."/>
            <person name="Lipzen A."/>
            <person name="Lutzoni F."/>
            <person name="Magnuson J."/>
            <person name="Mondo S."/>
            <person name="Nolan M."/>
            <person name="Ohm R."/>
            <person name="Pangilinan J."/>
            <person name="Park H.-J."/>
            <person name="Ramirez L."/>
            <person name="Alfaro M."/>
            <person name="Sun H."/>
            <person name="Tritt A."/>
            <person name="Yoshinaga Y."/>
            <person name="Zwiers L.-H."/>
            <person name="Turgeon B."/>
            <person name="Goodwin S."/>
            <person name="Spatafora J."/>
            <person name="Crous P."/>
            <person name="Grigoriev I."/>
        </authorList>
    </citation>
    <scope>NUCLEOTIDE SEQUENCE [LARGE SCALE GENOMIC DNA]</scope>
    <source>
        <strain evidence="4">CBS 304.66</strain>
    </source>
</reference>
<dbReference type="OrthoDB" id="5381672at2759"/>
<name>A0A9P4K8M2_9PLEO</name>
<proteinExistence type="predicted"/>
<keyword evidence="2" id="KW-1133">Transmembrane helix</keyword>
<comment type="caution">
    <text evidence="3">The sequence shown here is derived from an EMBL/GenBank/DDBJ whole genome shotgun (WGS) entry which is preliminary data.</text>
</comment>
<feature type="transmembrane region" description="Helical" evidence="2">
    <location>
        <begin position="117"/>
        <end position="141"/>
    </location>
</feature>
<organism evidence="3 4">
    <name type="scientific">Lojkania enalia</name>
    <dbReference type="NCBI Taxonomy" id="147567"/>
    <lineage>
        <taxon>Eukaryota</taxon>
        <taxon>Fungi</taxon>
        <taxon>Dikarya</taxon>
        <taxon>Ascomycota</taxon>
        <taxon>Pezizomycotina</taxon>
        <taxon>Dothideomycetes</taxon>
        <taxon>Pleosporomycetidae</taxon>
        <taxon>Pleosporales</taxon>
        <taxon>Pleosporales incertae sedis</taxon>
        <taxon>Lojkania</taxon>
    </lineage>
</organism>
<feature type="region of interest" description="Disordered" evidence="1">
    <location>
        <begin position="1"/>
        <end position="40"/>
    </location>
</feature>
<sequence length="681" mass="75795">MAQNDHEMHSLVRSLPNPSQPQPKNLNEESTPASPRSSITVRERPATTLHGNFYPVLGVCFYSVLALLAWTLVCILSHRPLRGTKSYSQPSSSYRVEPNEIITANEKFFKAVDILRIIVALLTIPITSFVCSMAAVTYMQAGQMRRSLTLRQLMALSDQGWIRPSHLLRIAKTGSLPLCLAFFLVVLGSLSQIIQNAFISHESIKLPSLQTQGTATVKDIPDLFTNEWDDRGEINFRLQRLLDAASEYDQEANLWNEDLGTLGRSLNTFDIYSSTTTRQATYFVELPSNFSTGTVGQPQFAPRVSSNTSYDEITEDEFRACRNETENGGFYAAYNFTTPSNYEYGVIACMEGDKRVSPWKPIRDRQDISEDLYLQFAIDQRIYYLKASANTSLGYFELPSYSNGNRPGPLLDKDPLGPDSTQVMGNSIQKRLVAADTHPGNKTLISVVNRGPLTTFALALFGNNSYIARHVNHPEAYTETRPAWIDDRTRRPDTWLCVEVSPLSTFMRLPCVAEWQTINNGLKPVVDWLAAMATYDVFESALGAGVFLANKLWLGTSNRLSDERNLMIDYDPGTEMLKPKISKRAIIAGSVLLGIHLLGLWVLAVYTAIMMPWANGFGEVMLRVGASLSDEIKIVDGVLKGKTLDGLPGFIGDAAPAEHVGRIGVGAAEGMRRKRKYLYLQ</sequence>
<protein>
    <submittedName>
        <fullName evidence="3">Uncharacterized protein</fullName>
    </submittedName>
</protein>
<feature type="transmembrane region" description="Helical" evidence="2">
    <location>
        <begin position="53"/>
        <end position="76"/>
    </location>
</feature>
<keyword evidence="4" id="KW-1185">Reference proteome</keyword>
<evidence type="ECO:0000313" key="4">
    <source>
        <dbReference type="Proteomes" id="UP000800093"/>
    </source>
</evidence>
<keyword evidence="2" id="KW-0472">Membrane</keyword>
<feature type="compositionally biased region" description="Polar residues" evidence="1">
    <location>
        <begin position="22"/>
        <end position="40"/>
    </location>
</feature>
<dbReference type="AlphaFoldDB" id="A0A9P4K8M2"/>
<dbReference type="Proteomes" id="UP000800093">
    <property type="component" value="Unassembled WGS sequence"/>
</dbReference>
<feature type="compositionally biased region" description="Basic and acidic residues" evidence="1">
    <location>
        <begin position="1"/>
        <end position="10"/>
    </location>
</feature>
<evidence type="ECO:0000256" key="2">
    <source>
        <dbReference type="SAM" id="Phobius"/>
    </source>
</evidence>
<keyword evidence="2" id="KW-0812">Transmembrane</keyword>
<evidence type="ECO:0000313" key="3">
    <source>
        <dbReference type="EMBL" id="KAF2264622.1"/>
    </source>
</evidence>
<evidence type="ECO:0000256" key="1">
    <source>
        <dbReference type="SAM" id="MobiDB-lite"/>
    </source>
</evidence>
<dbReference type="EMBL" id="ML986614">
    <property type="protein sequence ID" value="KAF2264622.1"/>
    <property type="molecule type" value="Genomic_DNA"/>
</dbReference>
<feature type="transmembrane region" description="Helical" evidence="2">
    <location>
        <begin position="585"/>
        <end position="609"/>
    </location>
</feature>
<gene>
    <name evidence="3" type="ORF">CC78DRAFT_223531</name>
</gene>
<accession>A0A9P4K8M2</accession>